<dbReference type="InterPro" id="IPR036318">
    <property type="entry name" value="FAD-bd_PCMH-like_sf"/>
</dbReference>
<feature type="domain" description="CNNM transmembrane" evidence="11">
    <location>
        <begin position="1"/>
        <end position="180"/>
    </location>
</feature>
<organism evidence="12 13">
    <name type="scientific">candidate division WOR-3 bacterium</name>
    <dbReference type="NCBI Taxonomy" id="2052148"/>
    <lineage>
        <taxon>Bacteria</taxon>
        <taxon>Bacteria division WOR-3</taxon>
    </lineage>
</organism>
<dbReference type="CDD" id="cd04590">
    <property type="entry name" value="CBS_pair_CorC_HlyC_assoc"/>
    <property type="match status" value="1"/>
</dbReference>
<dbReference type="AlphaFoldDB" id="A0A660SPC0"/>
<dbReference type="SMART" id="SM01091">
    <property type="entry name" value="CorC_HlyC"/>
    <property type="match status" value="1"/>
</dbReference>
<keyword evidence="6 8" id="KW-0472">Membrane</keyword>
<dbReference type="PROSITE" id="PS51846">
    <property type="entry name" value="CNNM"/>
    <property type="match status" value="1"/>
</dbReference>
<evidence type="ECO:0000256" key="2">
    <source>
        <dbReference type="ARBA" id="ARBA00022692"/>
    </source>
</evidence>
<evidence type="ECO:0000256" key="7">
    <source>
        <dbReference type="PROSITE-ProRule" id="PRU00703"/>
    </source>
</evidence>
<feature type="transmembrane region" description="Helical" evidence="9">
    <location>
        <begin position="127"/>
        <end position="146"/>
    </location>
</feature>
<evidence type="ECO:0000313" key="13">
    <source>
        <dbReference type="Proteomes" id="UP000268469"/>
    </source>
</evidence>
<feature type="domain" description="CBS" evidence="10">
    <location>
        <begin position="260"/>
        <end position="317"/>
    </location>
</feature>
<keyword evidence="5 7" id="KW-0129">CBS domain</keyword>
<dbReference type="GO" id="GO:0050660">
    <property type="term" value="F:flavin adenine dinucleotide binding"/>
    <property type="evidence" value="ECO:0007669"/>
    <property type="project" value="InterPro"/>
</dbReference>
<keyword evidence="4 8" id="KW-1133">Transmembrane helix</keyword>
<protein>
    <recommendedName>
        <fullName evidence="14">HlyC/CorC family transporter</fullName>
    </recommendedName>
</protein>
<dbReference type="InterPro" id="IPR002550">
    <property type="entry name" value="CNNM"/>
</dbReference>
<evidence type="ECO:0000313" key="12">
    <source>
        <dbReference type="EMBL" id="RKX71820.1"/>
    </source>
</evidence>
<reference evidence="12 13" key="1">
    <citation type="submission" date="2018-06" db="EMBL/GenBank/DDBJ databases">
        <title>Extensive metabolic versatility and redundancy in microbially diverse, dynamic hydrothermal sediments.</title>
        <authorList>
            <person name="Dombrowski N."/>
            <person name="Teske A."/>
            <person name="Baker B.J."/>
        </authorList>
    </citation>
    <scope>NUCLEOTIDE SEQUENCE [LARGE SCALE GENOMIC DNA]</scope>
    <source>
        <strain evidence="12">B36_G15</strain>
    </source>
</reference>
<dbReference type="Pfam" id="PF00571">
    <property type="entry name" value="CBS"/>
    <property type="match status" value="2"/>
</dbReference>
<evidence type="ECO:0000256" key="8">
    <source>
        <dbReference type="PROSITE-ProRule" id="PRU01193"/>
    </source>
</evidence>
<keyword evidence="2 8" id="KW-0812">Transmembrane</keyword>
<gene>
    <name evidence="12" type="ORF">DRP53_00060</name>
</gene>
<dbReference type="SUPFAM" id="SSF56176">
    <property type="entry name" value="FAD-binding/transporter-associated domain-like"/>
    <property type="match status" value="1"/>
</dbReference>
<feature type="domain" description="CBS" evidence="10">
    <location>
        <begin position="199"/>
        <end position="259"/>
    </location>
</feature>
<dbReference type="PANTHER" id="PTHR22777:SF17">
    <property type="entry name" value="UPF0053 PROTEIN SLL0260"/>
    <property type="match status" value="1"/>
</dbReference>
<feature type="transmembrane region" description="Helical" evidence="9">
    <location>
        <begin position="55"/>
        <end position="83"/>
    </location>
</feature>
<proteinExistence type="predicted"/>
<dbReference type="Gene3D" id="3.10.580.10">
    <property type="entry name" value="CBS-domain"/>
    <property type="match status" value="1"/>
</dbReference>
<evidence type="ECO:0000256" key="3">
    <source>
        <dbReference type="ARBA" id="ARBA00022737"/>
    </source>
</evidence>
<dbReference type="EMBL" id="QNBE01000001">
    <property type="protein sequence ID" value="RKX71820.1"/>
    <property type="molecule type" value="Genomic_DNA"/>
</dbReference>
<evidence type="ECO:0000256" key="1">
    <source>
        <dbReference type="ARBA" id="ARBA00004141"/>
    </source>
</evidence>
<dbReference type="SUPFAM" id="SSF54631">
    <property type="entry name" value="CBS-domain pair"/>
    <property type="match status" value="1"/>
</dbReference>
<comment type="subcellular location">
    <subcellularLocation>
        <location evidence="1">Membrane</location>
        <topology evidence="1">Multi-pass membrane protein</topology>
    </subcellularLocation>
</comment>
<evidence type="ECO:0000259" key="11">
    <source>
        <dbReference type="PROSITE" id="PS51846"/>
    </source>
</evidence>
<evidence type="ECO:0000256" key="4">
    <source>
        <dbReference type="ARBA" id="ARBA00022989"/>
    </source>
</evidence>
<evidence type="ECO:0000256" key="6">
    <source>
        <dbReference type="ARBA" id="ARBA00023136"/>
    </source>
</evidence>
<evidence type="ECO:0008006" key="14">
    <source>
        <dbReference type="Google" id="ProtNLM"/>
    </source>
</evidence>
<dbReference type="InterPro" id="IPR046342">
    <property type="entry name" value="CBS_dom_sf"/>
</dbReference>
<dbReference type="SMART" id="SM00116">
    <property type="entry name" value="CBS"/>
    <property type="match status" value="2"/>
</dbReference>
<name>A0A660SPC0_UNCW3</name>
<dbReference type="InterPro" id="IPR044751">
    <property type="entry name" value="Ion_transp-like_CBS"/>
</dbReference>
<dbReference type="PANTHER" id="PTHR22777">
    <property type="entry name" value="HEMOLYSIN-RELATED"/>
    <property type="match status" value="1"/>
</dbReference>
<dbReference type="Pfam" id="PF03471">
    <property type="entry name" value="CorC_HlyC"/>
    <property type="match status" value="1"/>
</dbReference>
<evidence type="ECO:0000259" key="10">
    <source>
        <dbReference type="PROSITE" id="PS51371"/>
    </source>
</evidence>
<feature type="transmembrane region" description="Helical" evidence="9">
    <location>
        <begin position="90"/>
        <end position="107"/>
    </location>
</feature>
<sequence>MILIGLILLLLLGSALFSSMETALFSISRTKLKALRQLKRRGVRSIAYLKSRPDLLLVVLLTGNLIVNVTAAALATLFVIGLFSASNEVLVIESFVMSILLLIIGEITPKVIARRNYESFALRVSPYFRFIYLAFLPVSIPFYLLVRRLIPSQRFGSLSPEDLRTMVEEAEAKRVVSEYEAVILRQLLTLGMRRVADIMTPRNSIVAIPVANTAGDALRLIRRTRHSRILVYGNNLDNVVGIIYAKDLIRSDPKTPLHQLLREPIFIPETKRLDSLLEEFTEIRCHIGVVVDEYGGVSGLVTLEDVLEAIVGEIVDESDDIEDRDYIALGEDRYLVSGDLDLDVLFNLFGKKRKIEKGKRVSAYIMDLLGSIPVEGEVVHFDHLEAKISKVVGNRIVWLVVRSISS</sequence>
<dbReference type="GO" id="GO:0005886">
    <property type="term" value="C:plasma membrane"/>
    <property type="evidence" value="ECO:0007669"/>
    <property type="project" value="TreeGrafter"/>
</dbReference>
<dbReference type="PROSITE" id="PS51371">
    <property type="entry name" value="CBS"/>
    <property type="match status" value="2"/>
</dbReference>
<comment type="caution">
    <text evidence="12">The sequence shown here is derived from an EMBL/GenBank/DDBJ whole genome shotgun (WGS) entry which is preliminary data.</text>
</comment>
<dbReference type="Gene3D" id="3.30.465.10">
    <property type="match status" value="1"/>
</dbReference>
<keyword evidence="3" id="KW-0677">Repeat</keyword>
<dbReference type="Pfam" id="PF01595">
    <property type="entry name" value="CNNM"/>
    <property type="match status" value="1"/>
</dbReference>
<accession>A0A660SPC0</accession>
<dbReference type="InterPro" id="IPR016169">
    <property type="entry name" value="FAD-bd_PCMH_sub2"/>
</dbReference>
<dbReference type="Proteomes" id="UP000268469">
    <property type="component" value="Unassembled WGS sequence"/>
</dbReference>
<dbReference type="InterPro" id="IPR000644">
    <property type="entry name" value="CBS_dom"/>
</dbReference>
<dbReference type="FunFam" id="3.10.580.10:FF:000002">
    <property type="entry name" value="Magnesium/cobalt efflux protein CorC"/>
    <property type="match status" value="1"/>
</dbReference>
<evidence type="ECO:0000256" key="5">
    <source>
        <dbReference type="ARBA" id="ARBA00023122"/>
    </source>
</evidence>
<evidence type="ECO:0000256" key="9">
    <source>
        <dbReference type="SAM" id="Phobius"/>
    </source>
</evidence>
<dbReference type="InterPro" id="IPR005170">
    <property type="entry name" value="Transptr-assoc_dom"/>
</dbReference>